<feature type="compositionally biased region" description="Low complexity" evidence="1">
    <location>
        <begin position="17"/>
        <end position="43"/>
    </location>
</feature>
<feature type="domain" description="Sulfotransferase" evidence="2">
    <location>
        <begin position="217"/>
        <end position="426"/>
    </location>
</feature>
<protein>
    <submittedName>
        <fullName evidence="3">Sulfotransferase family protein</fullName>
    </submittedName>
</protein>
<gene>
    <name evidence="3" type="ORF">IV203_009911</name>
</gene>
<proteinExistence type="predicted"/>
<dbReference type="PANTHER" id="PTHR15723:SF0">
    <property type="entry name" value="CARBOHYDRATE SULFOTRANSFERASE 15"/>
    <property type="match status" value="1"/>
</dbReference>
<dbReference type="InterPro" id="IPR000863">
    <property type="entry name" value="Sulfotransferase_dom"/>
</dbReference>
<comment type="caution">
    <text evidence="3">The sequence shown here is derived from an EMBL/GenBank/DDBJ whole genome shotgun (WGS) entry which is preliminary data.</text>
</comment>
<organism evidence="3 4">
    <name type="scientific">Nitzschia inconspicua</name>
    <dbReference type="NCBI Taxonomy" id="303405"/>
    <lineage>
        <taxon>Eukaryota</taxon>
        <taxon>Sar</taxon>
        <taxon>Stramenopiles</taxon>
        <taxon>Ochrophyta</taxon>
        <taxon>Bacillariophyta</taxon>
        <taxon>Bacillariophyceae</taxon>
        <taxon>Bacillariophycidae</taxon>
        <taxon>Bacillariales</taxon>
        <taxon>Bacillariaceae</taxon>
        <taxon>Nitzschia</taxon>
    </lineage>
</organism>
<feature type="region of interest" description="Disordered" evidence="1">
    <location>
        <begin position="1"/>
        <end position="88"/>
    </location>
</feature>
<evidence type="ECO:0000313" key="4">
    <source>
        <dbReference type="Proteomes" id="UP000693970"/>
    </source>
</evidence>
<dbReference type="PANTHER" id="PTHR15723">
    <property type="entry name" value="CARBOHYDRATE SULFOTRANSFERASE 15"/>
    <property type="match status" value="1"/>
</dbReference>
<dbReference type="Pfam" id="PF00685">
    <property type="entry name" value="Sulfotransfer_1"/>
    <property type="match status" value="1"/>
</dbReference>
<feature type="compositionally biased region" description="Polar residues" evidence="1">
    <location>
        <begin position="56"/>
        <end position="74"/>
    </location>
</feature>
<evidence type="ECO:0000259" key="2">
    <source>
        <dbReference type="Pfam" id="PF00685"/>
    </source>
</evidence>
<dbReference type="GO" id="GO:0050659">
    <property type="term" value="F:N-acetylgalactosamine 4-sulfate 6-O-sulfotransferase activity"/>
    <property type="evidence" value="ECO:0007669"/>
    <property type="project" value="TreeGrafter"/>
</dbReference>
<dbReference type="GO" id="GO:0019319">
    <property type="term" value="P:hexose biosynthetic process"/>
    <property type="evidence" value="ECO:0007669"/>
    <property type="project" value="TreeGrafter"/>
</dbReference>
<dbReference type="Proteomes" id="UP000693970">
    <property type="component" value="Unassembled WGS sequence"/>
</dbReference>
<evidence type="ECO:0000313" key="3">
    <source>
        <dbReference type="EMBL" id="KAG7350551.1"/>
    </source>
</evidence>
<dbReference type="EMBL" id="JAGRRH010000018">
    <property type="protein sequence ID" value="KAG7350551.1"/>
    <property type="molecule type" value="Genomic_DNA"/>
</dbReference>
<accession>A0A9K3KWJ2</accession>
<dbReference type="InterPro" id="IPR052654">
    <property type="entry name" value="CS_Sulfotransferase"/>
</dbReference>
<keyword evidence="4" id="KW-1185">Reference proteome</keyword>
<sequence length="489" mass="54983">MVSPPEQTETKNKTRIPSTTTPPSLSQTQTTPSMTPFPSTTSSNQIAGGTTKLDVSRNSPNSSETYPSKSTHSPNPRPTVKTPTLPPQNLQEQSLLDIDPSTFTIHQSEHKNFDTLSTQTKAFVERYCDLKNLKEGAWYPSGDDEWQLRAPYLIIAGTWNSGVNHLAQALLKHPQIDSAKIHGFFLPKTFKKFITVTAKATHNSNSYNTTSTIPVFDATTKISKVQVFAARDRMYHAVYSPSSLQDTNATDTENDKSKSKNKHVAMDISPGLLFHARTTSYSLQCVSPWTKTVVLLRNPIDRLYQQWVYSKVNLNLVLPLDDWIAREMKAMQSIGLIGDGKRNNDNPESTSPALSQEEAWKRYQAVSRSGAPLGRSMYVIQLNEWIQAYLDAGKNPAQEMIIISSEKLEDDPSKELDKVIDFLGLAPLNVTKNYGVASTIMKPSQMEEIEPMSKDTRRMLQQFFKRYNRELAKLLKANGFAGDWDKIWE</sequence>
<evidence type="ECO:0000256" key="1">
    <source>
        <dbReference type="SAM" id="MobiDB-lite"/>
    </source>
</evidence>
<dbReference type="OrthoDB" id="47602at2759"/>
<reference evidence="3" key="2">
    <citation type="submission" date="2021-04" db="EMBL/GenBank/DDBJ databases">
        <authorList>
            <person name="Podell S."/>
        </authorList>
    </citation>
    <scope>NUCLEOTIDE SEQUENCE</scope>
    <source>
        <strain evidence="3">Hildebrandi</strain>
    </source>
</reference>
<dbReference type="AlphaFoldDB" id="A0A9K3KWJ2"/>
<name>A0A9K3KWJ2_9STRA</name>
<reference evidence="3" key="1">
    <citation type="journal article" date="2021" name="Sci. Rep.">
        <title>Diploid genomic architecture of Nitzschia inconspicua, an elite biomass production diatom.</title>
        <authorList>
            <person name="Oliver A."/>
            <person name="Podell S."/>
            <person name="Pinowska A."/>
            <person name="Traller J.C."/>
            <person name="Smith S.R."/>
            <person name="McClure R."/>
            <person name="Beliaev A."/>
            <person name="Bohutskyi P."/>
            <person name="Hill E.A."/>
            <person name="Rabines A."/>
            <person name="Zheng H."/>
            <person name="Allen L.Z."/>
            <person name="Kuo A."/>
            <person name="Grigoriev I.V."/>
            <person name="Allen A.E."/>
            <person name="Hazlebeck D."/>
            <person name="Allen E.E."/>
        </authorList>
    </citation>
    <scope>NUCLEOTIDE SEQUENCE</scope>
    <source>
        <strain evidence="3">Hildebrandi</strain>
    </source>
</reference>